<evidence type="ECO:0000313" key="2">
    <source>
        <dbReference type="Proteomes" id="UP000003165"/>
    </source>
</evidence>
<accession>B9Z443</accession>
<proteinExistence type="predicted"/>
<name>B9Z443_9NEIS</name>
<dbReference type="EMBL" id="ACIS01000005">
    <property type="protein sequence ID" value="EEG08620.1"/>
    <property type="molecule type" value="Genomic_DNA"/>
</dbReference>
<organism evidence="1 2">
    <name type="scientific">Pseudogulbenkiania ferrooxidans 2002</name>
    <dbReference type="NCBI Taxonomy" id="279714"/>
    <lineage>
        <taxon>Bacteria</taxon>
        <taxon>Pseudomonadati</taxon>
        <taxon>Pseudomonadota</taxon>
        <taxon>Betaproteobacteria</taxon>
        <taxon>Neisseriales</taxon>
        <taxon>Chromobacteriaceae</taxon>
        <taxon>Pseudogulbenkiania</taxon>
    </lineage>
</organism>
<dbReference type="eggNOG" id="COG0365">
    <property type="taxonomic scope" value="Bacteria"/>
</dbReference>
<evidence type="ECO:0000313" key="1">
    <source>
        <dbReference type="EMBL" id="EEG08620.1"/>
    </source>
</evidence>
<gene>
    <name evidence="1" type="ORF">FuraDRAFT_2128</name>
</gene>
<keyword evidence="2" id="KW-1185">Reference proteome</keyword>
<dbReference type="Proteomes" id="UP000003165">
    <property type="component" value="Unassembled WGS sequence"/>
</dbReference>
<dbReference type="AlphaFoldDB" id="B9Z443"/>
<dbReference type="RefSeq" id="WP_008954148.1">
    <property type="nucleotide sequence ID" value="NZ_ACIS01000005.1"/>
</dbReference>
<sequence>MGTSEMYRAVEDLPEVLDSMLVDLEYLGRESYIPLFVVRRPDIGLTPELTGLNPDRIKVALSARHVPNDIFSAKLSRKWPTRTPWPTRRACRGSRRLPVGMRHKTRW</sequence>
<comment type="caution">
    <text evidence="1">The sequence shown here is derived from an EMBL/GenBank/DDBJ whole genome shotgun (WGS) entry which is preliminary data.</text>
</comment>
<protein>
    <submittedName>
        <fullName evidence="1">Uncharacterized protein</fullName>
    </submittedName>
</protein>
<reference evidence="1 2" key="1">
    <citation type="submission" date="2009-02" db="EMBL/GenBank/DDBJ databases">
        <title>Sequencing of the draft genome and assembly of Lutiella nitroferrum 2002.</title>
        <authorList>
            <consortium name="US DOE Joint Genome Institute (JGI-PGF)"/>
            <person name="Lucas S."/>
            <person name="Copeland A."/>
            <person name="Lapidus A."/>
            <person name="Glavina del Rio T."/>
            <person name="Tice H."/>
            <person name="Bruce D."/>
            <person name="Goodwin L."/>
            <person name="Pitluck S."/>
            <person name="Larimer F."/>
            <person name="Land M.L."/>
            <person name="Hauser L."/>
            <person name="Coates J.D."/>
        </authorList>
    </citation>
    <scope>NUCLEOTIDE SEQUENCE [LARGE SCALE GENOMIC DNA]</scope>
    <source>
        <strain evidence="1 2">2002</strain>
    </source>
</reference>